<dbReference type="EMBL" id="CADCXU010013730">
    <property type="protein sequence ID" value="CAB0003740.1"/>
    <property type="molecule type" value="Genomic_DNA"/>
</dbReference>
<organism evidence="1 2">
    <name type="scientific">Nesidiocoris tenuis</name>
    <dbReference type="NCBI Taxonomy" id="355587"/>
    <lineage>
        <taxon>Eukaryota</taxon>
        <taxon>Metazoa</taxon>
        <taxon>Ecdysozoa</taxon>
        <taxon>Arthropoda</taxon>
        <taxon>Hexapoda</taxon>
        <taxon>Insecta</taxon>
        <taxon>Pterygota</taxon>
        <taxon>Neoptera</taxon>
        <taxon>Paraneoptera</taxon>
        <taxon>Hemiptera</taxon>
        <taxon>Heteroptera</taxon>
        <taxon>Panheteroptera</taxon>
        <taxon>Cimicomorpha</taxon>
        <taxon>Miridae</taxon>
        <taxon>Dicyphina</taxon>
        <taxon>Nesidiocoris</taxon>
    </lineage>
</organism>
<evidence type="ECO:0000313" key="2">
    <source>
        <dbReference type="Proteomes" id="UP000479000"/>
    </source>
</evidence>
<name>A0A6H5GPI2_9HEMI</name>
<sequence>MLSGHSSTPIVCKETAPAVEEKQAMDLIGKIVLNELGREASRGKFRKNLEKSIGKRT</sequence>
<dbReference type="Proteomes" id="UP000479000">
    <property type="component" value="Unassembled WGS sequence"/>
</dbReference>
<accession>A0A6H5GPI2</accession>
<reference evidence="1 2" key="1">
    <citation type="submission" date="2020-02" db="EMBL/GenBank/DDBJ databases">
        <authorList>
            <person name="Ferguson B K."/>
        </authorList>
    </citation>
    <scope>NUCLEOTIDE SEQUENCE [LARGE SCALE GENOMIC DNA]</scope>
</reference>
<gene>
    <name evidence="1" type="ORF">NTEN_LOCUS9236</name>
</gene>
<evidence type="ECO:0000313" key="1">
    <source>
        <dbReference type="EMBL" id="CAB0003740.1"/>
    </source>
</evidence>
<proteinExistence type="predicted"/>
<feature type="non-terminal residue" evidence="1">
    <location>
        <position position="57"/>
    </location>
</feature>
<protein>
    <submittedName>
        <fullName evidence="1">Uncharacterized protein</fullName>
    </submittedName>
</protein>
<keyword evidence="2" id="KW-1185">Reference proteome</keyword>
<dbReference type="AlphaFoldDB" id="A0A6H5GPI2"/>